<evidence type="ECO:0000256" key="4">
    <source>
        <dbReference type="ARBA" id="ARBA00022475"/>
    </source>
</evidence>
<evidence type="ECO:0000259" key="16">
    <source>
        <dbReference type="PROSITE" id="PS50109"/>
    </source>
</evidence>
<dbReference type="InterPro" id="IPR029151">
    <property type="entry name" value="Sensor-like_sf"/>
</dbReference>
<dbReference type="Gene3D" id="1.10.287.130">
    <property type="match status" value="1"/>
</dbReference>
<dbReference type="InterPro" id="IPR005467">
    <property type="entry name" value="His_kinase_dom"/>
</dbReference>
<evidence type="ECO:0000313" key="17">
    <source>
        <dbReference type="EMBL" id="MBW6392866.1"/>
    </source>
</evidence>
<feature type="region of interest" description="Disordered" evidence="14">
    <location>
        <begin position="656"/>
        <end position="678"/>
    </location>
</feature>
<evidence type="ECO:0000256" key="12">
    <source>
        <dbReference type="ARBA" id="ARBA00023012"/>
    </source>
</evidence>
<comment type="subcellular location">
    <subcellularLocation>
        <location evidence="2">Cell membrane</location>
        <topology evidence="2">Multi-pass membrane protein</topology>
    </subcellularLocation>
</comment>
<dbReference type="SUPFAM" id="SSF55874">
    <property type="entry name" value="ATPase domain of HSP90 chaperone/DNA topoisomerase II/histidine kinase"/>
    <property type="match status" value="1"/>
</dbReference>
<evidence type="ECO:0000256" key="10">
    <source>
        <dbReference type="ARBA" id="ARBA00022840"/>
    </source>
</evidence>
<keyword evidence="12" id="KW-0902">Two-component regulatory system</keyword>
<dbReference type="SUPFAM" id="SSF103190">
    <property type="entry name" value="Sensory domain-like"/>
    <property type="match status" value="1"/>
</dbReference>
<evidence type="ECO:0000256" key="15">
    <source>
        <dbReference type="SAM" id="Phobius"/>
    </source>
</evidence>
<name>A0ABS6ZS27_9GAMM</name>
<evidence type="ECO:0000256" key="14">
    <source>
        <dbReference type="SAM" id="MobiDB-lite"/>
    </source>
</evidence>
<dbReference type="Pfam" id="PF00512">
    <property type="entry name" value="HisKA"/>
    <property type="match status" value="1"/>
</dbReference>
<gene>
    <name evidence="17" type="ORF">KPL81_17050</name>
</gene>
<keyword evidence="9 17" id="KW-0418">Kinase</keyword>
<organism evidence="17 18">
    <name type="scientific">Billgrantia antri</name>
    <dbReference type="NCBI Taxonomy" id="2846777"/>
    <lineage>
        <taxon>Bacteria</taxon>
        <taxon>Pseudomonadati</taxon>
        <taxon>Pseudomonadota</taxon>
        <taxon>Gammaproteobacteria</taxon>
        <taxon>Oceanospirillales</taxon>
        <taxon>Halomonadaceae</taxon>
        <taxon>Billgrantia</taxon>
    </lineage>
</organism>
<dbReference type="InterPro" id="IPR004358">
    <property type="entry name" value="Sig_transdc_His_kin-like_C"/>
</dbReference>
<dbReference type="EC" id="2.7.13.3" evidence="3"/>
<evidence type="ECO:0000256" key="9">
    <source>
        <dbReference type="ARBA" id="ARBA00022777"/>
    </source>
</evidence>
<evidence type="ECO:0000313" key="18">
    <source>
        <dbReference type="Proteomes" id="UP000769617"/>
    </source>
</evidence>
<feature type="domain" description="Histidine kinase" evidence="16">
    <location>
        <begin position="451"/>
        <end position="661"/>
    </location>
</feature>
<dbReference type="CDD" id="cd00082">
    <property type="entry name" value="HisKA"/>
    <property type="match status" value="1"/>
</dbReference>
<dbReference type="SMART" id="SM00387">
    <property type="entry name" value="HATPase_c"/>
    <property type="match status" value="1"/>
</dbReference>
<keyword evidence="13" id="KW-0175">Coiled coil</keyword>
<comment type="caution">
    <text evidence="17">The sequence shown here is derived from an EMBL/GenBank/DDBJ whole genome shotgun (WGS) entry which is preliminary data.</text>
</comment>
<dbReference type="SUPFAM" id="SSF47384">
    <property type="entry name" value="Homodimeric domain of signal transducing histidine kinase"/>
    <property type="match status" value="1"/>
</dbReference>
<evidence type="ECO:0000256" key="2">
    <source>
        <dbReference type="ARBA" id="ARBA00004651"/>
    </source>
</evidence>
<dbReference type="InterPro" id="IPR036097">
    <property type="entry name" value="HisK_dim/P_sf"/>
</dbReference>
<dbReference type="InterPro" id="IPR003594">
    <property type="entry name" value="HATPase_dom"/>
</dbReference>
<feature type="compositionally biased region" description="Polar residues" evidence="14">
    <location>
        <begin position="665"/>
        <end position="678"/>
    </location>
</feature>
<comment type="catalytic activity">
    <reaction evidence="1">
        <text>ATP + protein L-histidine = ADP + protein N-phospho-L-histidine.</text>
        <dbReference type="EC" id="2.7.13.3"/>
    </reaction>
</comment>
<evidence type="ECO:0000256" key="8">
    <source>
        <dbReference type="ARBA" id="ARBA00022741"/>
    </source>
</evidence>
<dbReference type="PANTHER" id="PTHR43065">
    <property type="entry name" value="SENSOR HISTIDINE KINASE"/>
    <property type="match status" value="1"/>
</dbReference>
<keyword evidence="10" id="KW-0067">ATP-binding</keyword>
<keyword evidence="7 15" id="KW-0812">Transmembrane</keyword>
<dbReference type="SMART" id="SM00388">
    <property type="entry name" value="HisKA"/>
    <property type="match status" value="1"/>
</dbReference>
<dbReference type="InterPro" id="IPR017055">
    <property type="entry name" value="Sig_transdc_His_kinase_DctB"/>
</dbReference>
<sequence length="678" mass="76264">MSIWCSSRRSCWRWSVPRPALSAPCDAPRHCLKFSCKERLVKGPHRPPRLPLTLRRLLLLLLPLGLVAVMWQAAQVAREQALLTLVREAENELRLSAAGLEGHLTRHDYLPQLLASREMVKRFLLNREQQNPMPLNLLLDQFRATADVSDVYLLDANANTVAASNWHRPDTFIGQNYAFRSYYQDAIEGRRGRFYGLGVQSLERGYYFSAPVWLDDTAPNARPSGVMVIKVLLDAIEASWAEQDAELMVTDEDDIIFMASHPSLRMAALHPLSEEERQALLATRRYADEPLTHSGIEIFAHRDDGSELVRFTQGALSGGRYLGLARHMEAFGWDMHILKPLDSVYSAQWLAAALAGGLYGVVTLAGGIGWQRLRLRRERELFAERERQTLAHARDELERNVEHRTRDLLETNRRLSDEIEERRRAEENLRQTRDELIQAAKLAVLGQLAAGINHELNQPLAAIRAYAENARAFLERQRLEAADANLAQVVELTERMAEISAQLRQFSRKSDSSLTAVSVQACFDYALRLYQNRLHDVDVVRCWENEVWVRADLVRLEQVLVNLIGNALQAMTESPTPRLLLGVEVEPAQVRISVTDTGPGIPEPHLSRVFEPFFTTKSPGSGLGLGLSISARIIKDLGGSIEATNQPGAGACFTITLPREERPDTSPTSPTQEQRSHA</sequence>
<evidence type="ECO:0000256" key="7">
    <source>
        <dbReference type="ARBA" id="ARBA00022692"/>
    </source>
</evidence>
<evidence type="ECO:0000256" key="3">
    <source>
        <dbReference type="ARBA" id="ARBA00012438"/>
    </source>
</evidence>
<dbReference type="GO" id="GO:0016301">
    <property type="term" value="F:kinase activity"/>
    <property type="evidence" value="ECO:0007669"/>
    <property type="project" value="UniProtKB-KW"/>
</dbReference>
<dbReference type="Gene3D" id="3.30.565.10">
    <property type="entry name" value="Histidine kinase-like ATPase, C-terminal domain"/>
    <property type="match status" value="1"/>
</dbReference>
<evidence type="ECO:0000256" key="11">
    <source>
        <dbReference type="ARBA" id="ARBA00022989"/>
    </source>
</evidence>
<accession>A0ABS6ZS27</accession>
<dbReference type="PIRSF" id="PIRSF036431">
    <property type="entry name" value="STHK_DctB"/>
    <property type="match status" value="1"/>
</dbReference>
<evidence type="ECO:0000256" key="13">
    <source>
        <dbReference type="SAM" id="Coils"/>
    </source>
</evidence>
<dbReference type="InterPro" id="IPR003661">
    <property type="entry name" value="HisK_dim/P_dom"/>
</dbReference>
<dbReference type="Gene3D" id="3.30.450.20">
    <property type="entry name" value="PAS domain"/>
    <property type="match status" value="2"/>
</dbReference>
<keyword evidence="6" id="KW-0808">Transferase</keyword>
<dbReference type="PANTHER" id="PTHR43065:SF46">
    <property type="entry name" value="C4-DICARBOXYLATE TRANSPORT SENSOR PROTEIN DCTB"/>
    <property type="match status" value="1"/>
</dbReference>
<evidence type="ECO:0000256" key="6">
    <source>
        <dbReference type="ARBA" id="ARBA00022679"/>
    </source>
</evidence>
<keyword evidence="4" id="KW-1003">Cell membrane</keyword>
<dbReference type="Pfam" id="PF02518">
    <property type="entry name" value="HATPase_c"/>
    <property type="match status" value="1"/>
</dbReference>
<evidence type="ECO:0000256" key="1">
    <source>
        <dbReference type="ARBA" id="ARBA00000085"/>
    </source>
</evidence>
<dbReference type="EMBL" id="JAHYCA010000006">
    <property type="protein sequence ID" value="MBW6392866.1"/>
    <property type="molecule type" value="Genomic_DNA"/>
</dbReference>
<keyword evidence="11 15" id="KW-1133">Transmembrane helix</keyword>
<protein>
    <recommendedName>
        <fullName evidence="3">histidine kinase</fullName>
        <ecNumber evidence="3">2.7.13.3</ecNumber>
    </recommendedName>
</protein>
<dbReference type="Proteomes" id="UP000769617">
    <property type="component" value="Unassembled WGS sequence"/>
</dbReference>
<dbReference type="InterPro" id="IPR036890">
    <property type="entry name" value="HATPase_C_sf"/>
</dbReference>
<evidence type="ECO:0000256" key="5">
    <source>
        <dbReference type="ARBA" id="ARBA00022553"/>
    </source>
</evidence>
<feature type="coiled-coil region" evidence="13">
    <location>
        <begin position="394"/>
        <end position="442"/>
    </location>
</feature>
<proteinExistence type="predicted"/>
<dbReference type="PROSITE" id="PS50109">
    <property type="entry name" value="HIS_KIN"/>
    <property type="match status" value="1"/>
</dbReference>
<reference evidence="17 18" key="1">
    <citation type="submission" date="2021-07" db="EMBL/GenBank/DDBJ databases">
        <authorList>
            <person name="So Y."/>
        </authorList>
    </citation>
    <scope>NUCLEOTIDE SEQUENCE [LARGE SCALE GENOMIC DNA]</scope>
    <source>
        <strain evidence="17 18">Y3S6</strain>
    </source>
</reference>
<keyword evidence="18" id="KW-1185">Reference proteome</keyword>
<keyword evidence="15" id="KW-0472">Membrane</keyword>
<dbReference type="PRINTS" id="PR00344">
    <property type="entry name" value="BCTRLSENSOR"/>
</dbReference>
<keyword evidence="8" id="KW-0547">Nucleotide-binding</keyword>
<keyword evidence="5" id="KW-0597">Phosphoprotein</keyword>
<feature type="transmembrane region" description="Helical" evidence="15">
    <location>
        <begin position="57"/>
        <end position="74"/>
    </location>
</feature>